<evidence type="ECO:0000313" key="2">
    <source>
        <dbReference type="EMBL" id="MZP41508.1"/>
    </source>
</evidence>
<dbReference type="OrthoDB" id="2053977at2"/>
<name>A0A845L5L9_HELGE</name>
<evidence type="ECO:0000256" key="1">
    <source>
        <dbReference type="SAM" id="MobiDB-lite"/>
    </source>
</evidence>
<dbReference type="AlphaFoldDB" id="A0A845L5L9"/>
<feature type="region of interest" description="Disordered" evidence="1">
    <location>
        <begin position="71"/>
        <end position="94"/>
    </location>
</feature>
<protein>
    <recommendedName>
        <fullName evidence="4">HMA domain-containing protein</fullName>
    </recommendedName>
</protein>
<evidence type="ECO:0000313" key="3">
    <source>
        <dbReference type="Proteomes" id="UP000471031"/>
    </source>
</evidence>
<dbReference type="RefSeq" id="WP_161260095.1">
    <property type="nucleotide sequence ID" value="NZ_JAFBDC010000001.1"/>
</dbReference>
<dbReference type="EMBL" id="WXEX01000001">
    <property type="protein sequence ID" value="MZP41508.1"/>
    <property type="molecule type" value="Genomic_DNA"/>
</dbReference>
<feature type="compositionally biased region" description="Polar residues" evidence="1">
    <location>
        <begin position="71"/>
        <end position="81"/>
    </location>
</feature>
<accession>A0A845L5L9</accession>
<comment type="caution">
    <text evidence="2">The sequence shown here is derived from an EMBL/GenBank/DDBJ whole genome shotgun (WGS) entry which is preliminary data.</text>
</comment>
<keyword evidence="3" id="KW-1185">Reference proteome</keyword>
<reference evidence="2 3" key="1">
    <citation type="submission" date="2020-01" db="EMBL/GenBank/DDBJ databases">
        <title>Whole genome sequence of Heliobacterium gestii DSM 11169.</title>
        <authorList>
            <person name="Kyndt J.A."/>
            <person name="Meyer T.E."/>
        </authorList>
    </citation>
    <scope>NUCLEOTIDE SEQUENCE [LARGE SCALE GENOMIC DNA]</scope>
    <source>
        <strain evidence="2 3">DSM 11169</strain>
    </source>
</reference>
<proteinExistence type="predicted"/>
<evidence type="ECO:0008006" key="4">
    <source>
        <dbReference type="Google" id="ProtNLM"/>
    </source>
</evidence>
<gene>
    <name evidence="2" type="ORF">GTO89_00480</name>
</gene>
<dbReference type="Proteomes" id="UP000471031">
    <property type="component" value="Unassembled WGS sequence"/>
</dbReference>
<sequence length="154" mass="17369">MCAWTIVHQLPGRLRLRSATARSGATLPWAVETLLAQPGVQAVTPNAKTGSLLVLFDGKQTKATDVMDCLQSSPSTLSPTQKRPVLPSTKRKQPDPLEGTLQVFGLIALIFAHHKLFRLRPMNLLWWAMIAYLWKKHLPIMRAKWRRISARQPQ</sequence>
<organism evidence="2 3">
    <name type="scientific">Heliomicrobium gestii</name>
    <name type="common">Heliobacterium gestii</name>
    <dbReference type="NCBI Taxonomy" id="2699"/>
    <lineage>
        <taxon>Bacteria</taxon>
        <taxon>Bacillati</taxon>
        <taxon>Bacillota</taxon>
        <taxon>Clostridia</taxon>
        <taxon>Eubacteriales</taxon>
        <taxon>Heliobacteriaceae</taxon>
        <taxon>Heliomicrobium</taxon>
    </lineage>
</organism>